<gene>
    <name evidence="2" type="ORF">GE300_11350</name>
</gene>
<proteinExistence type="predicted"/>
<dbReference type="Proteomes" id="UP000474957">
    <property type="component" value="Unassembled WGS sequence"/>
</dbReference>
<dbReference type="InterPro" id="IPR036890">
    <property type="entry name" value="HATPase_C_sf"/>
</dbReference>
<accession>A0A6L5Z0Z4</accession>
<dbReference type="Gene3D" id="3.30.565.10">
    <property type="entry name" value="Histidine kinase-like ATPase, C-terminal domain"/>
    <property type="match status" value="1"/>
</dbReference>
<evidence type="ECO:0000259" key="1">
    <source>
        <dbReference type="Pfam" id="PF10090"/>
    </source>
</evidence>
<dbReference type="AlphaFoldDB" id="A0A6L5Z0Z4"/>
<dbReference type="Gene3D" id="1.10.287.130">
    <property type="match status" value="1"/>
</dbReference>
<feature type="domain" description="Histidine phosphotransferase ChpT C-terminal" evidence="1">
    <location>
        <begin position="85"/>
        <end position="198"/>
    </location>
</feature>
<organism evidence="2 3">
    <name type="scientific">Halovulum marinum</name>
    <dbReference type="NCBI Taxonomy" id="2662447"/>
    <lineage>
        <taxon>Bacteria</taxon>
        <taxon>Pseudomonadati</taxon>
        <taxon>Pseudomonadota</taxon>
        <taxon>Alphaproteobacteria</taxon>
        <taxon>Rhodobacterales</taxon>
        <taxon>Paracoccaceae</taxon>
        <taxon>Halovulum</taxon>
    </lineage>
</organism>
<comment type="caution">
    <text evidence="2">The sequence shown here is derived from an EMBL/GenBank/DDBJ whole genome shotgun (WGS) entry which is preliminary data.</text>
</comment>
<evidence type="ECO:0000313" key="2">
    <source>
        <dbReference type="EMBL" id="MSU90207.1"/>
    </source>
</evidence>
<name>A0A6L5Z0Z4_9RHOB</name>
<sequence>MSRPGLNGALSGADVSALVSTRICHDLISPIGAISNGVELLAETTGAGSPELGLIGDSVNSASARLRCFRIAFGAAPPGTRVPVADLRAGVDAMLGGGRTRIAIAAGGPQLPRHTAKLLLLALLCQEAALPLGGDVQVAADERRFRIDTAAPRLRDIESLWAVAAGHPPPPHLAPAEVQFLLMGQMLADHGVVLRRQMRDDGLSLEVAGLPA</sequence>
<dbReference type="RefSeq" id="WP_154446680.1">
    <property type="nucleotide sequence ID" value="NZ_WIND01000007.1"/>
</dbReference>
<dbReference type="Pfam" id="PF10090">
    <property type="entry name" value="HPTransfase"/>
    <property type="match status" value="1"/>
</dbReference>
<dbReference type="InterPro" id="IPR018762">
    <property type="entry name" value="ChpT_C"/>
</dbReference>
<evidence type="ECO:0000313" key="3">
    <source>
        <dbReference type="Proteomes" id="UP000474957"/>
    </source>
</evidence>
<keyword evidence="3" id="KW-1185">Reference proteome</keyword>
<protein>
    <recommendedName>
        <fullName evidence="1">Histidine phosphotransferase ChpT C-terminal domain-containing protein</fullName>
    </recommendedName>
</protein>
<reference evidence="2 3" key="1">
    <citation type="submission" date="2019-10" db="EMBL/GenBank/DDBJ databases">
        <title>Cognatihalovulum marinum gen. nov. sp. nov., a new member of the family Rhodobacteraceae isolated from deep seawater of the Northwest Indian Ocean.</title>
        <authorList>
            <person name="Ruan C."/>
            <person name="Wang J."/>
            <person name="Zheng X."/>
            <person name="Song L."/>
            <person name="Zhu Y."/>
            <person name="Huang Y."/>
            <person name="Lu Z."/>
            <person name="Du W."/>
            <person name="Huang L."/>
            <person name="Dai X."/>
        </authorList>
    </citation>
    <scope>NUCLEOTIDE SEQUENCE [LARGE SCALE GENOMIC DNA]</scope>
    <source>
        <strain evidence="2 3">2CG4</strain>
    </source>
</reference>
<dbReference type="EMBL" id="WIND01000007">
    <property type="protein sequence ID" value="MSU90207.1"/>
    <property type="molecule type" value="Genomic_DNA"/>
</dbReference>